<evidence type="ECO:0000256" key="2">
    <source>
        <dbReference type="SAM" id="SignalP"/>
    </source>
</evidence>
<evidence type="ECO:0000313" key="3">
    <source>
        <dbReference type="EMBL" id="SDM29697.1"/>
    </source>
</evidence>
<dbReference type="AlphaFoldDB" id="A0A1G9S357"/>
<feature type="chain" id="PRO_5011461436" description="Prokaryotic membrane lipoprotein lipid attachment site profile" evidence="2">
    <location>
        <begin position="35"/>
        <end position="239"/>
    </location>
</feature>
<keyword evidence="2" id="KW-0732">Signal</keyword>
<evidence type="ECO:0000313" key="4">
    <source>
        <dbReference type="Proteomes" id="UP000199671"/>
    </source>
</evidence>
<dbReference type="Proteomes" id="UP000199671">
    <property type="component" value="Unassembled WGS sequence"/>
</dbReference>
<dbReference type="PROSITE" id="PS51257">
    <property type="entry name" value="PROKAR_LIPOPROTEIN"/>
    <property type="match status" value="1"/>
</dbReference>
<evidence type="ECO:0000256" key="1">
    <source>
        <dbReference type="SAM" id="MobiDB-lite"/>
    </source>
</evidence>
<name>A0A1G9S357_9ACTO</name>
<proteinExistence type="predicted"/>
<protein>
    <recommendedName>
        <fullName evidence="5">Prokaryotic membrane lipoprotein lipid attachment site profile</fullName>
    </recommendedName>
</protein>
<accession>A0A1G9S357</accession>
<evidence type="ECO:0008006" key="5">
    <source>
        <dbReference type="Google" id="ProtNLM"/>
    </source>
</evidence>
<sequence>MKRTPRLATIATTTLTAVALTVSMSACSSGSDDAADQGSDQGVTADAGTDASTDGAEASSAPTVPDGYALTEVPDTDLAIAVPSDWTTFTGDDVADPERVVAMATALNTTEDDARNRLEMLSLYSIDMNEDSSGYGETLNVQMLAEPNLPSEDQLTGMIETQSTTDATLDAGDYSTVTTGSGADAIMQVYDLVYADGSSIPSAYLVLPTADGSQTAYVAISTTSAERTQELADVILSSV</sequence>
<feature type="compositionally biased region" description="Low complexity" evidence="1">
    <location>
        <begin position="27"/>
        <end position="58"/>
    </location>
</feature>
<dbReference type="RefSeq" id="WP_092607118.1">
    <property type="nucleotide sequence ID" value="NZ_FNHU01000001.1"/>
</dbReference>
<dbReference type="EMBL" id="FNHU01000001">
    <property type="protein sequence ID" value="SDM29697.1"/>
    <property type="molecule type" value="Genomic_DNA"/>
</dbReference>
<reference evidence="3 4" key="1">
    <citation type="submission" date="2016-10" db="EMBL/GenBank/DDBJ databases">
        <authorList>
            <person name="de Groot N.N."/>
        </authorList>
    </citation>
    <scope>NUCLEOTIDE SEQUENCE [LARGE SCALE GENOMIC DNA]</scope>
    <source>
        <strain evidence="3 4">KPR-7B</strain>
    </source>
</reference>
<dbReference type="OrthoDB" id="3255327at2"/>
<feature type="region of interest" description="Disordered" evidence="1">
    <location>
        <begin position="27"/>
        <end position="69"/>
    </location>
</feature>
<organism evidence="3 4">
    <name type="scientific">Actinomyces ruminicola</name>
    <dbReference type="NCBI Taxonomy" id="332524"/>
    <lineage>
        <taxon>Bacteria</taxon>
        <taxon>Bacillati</taxon>
        <taxon>Actinomycetota</taxon>
        <taxon>Actinomycetes</taxon>
        <taxon>Actinomycetales</taxon>
        <taxon>Actinomycetaceae</taxon>
        <taxon>Actinomyces</taxon>
    </lineage>
</organism>
<feature type="signal peptide" evidence="2">
    <location>
        <begin position="1"/>
        <end position="34"/>
    </location>
</feature>
<gene>
    <name evidence="3" type="ORF">SAMN04487766_101259</name>
</gene>